<dbReference type="GO" id="GO:0016746">
    <property type="term" value="F:acyltransferase activity"/>
    <property type="evidence" value="ECO:0007669"/>
    <property type="project" value="UniProtKB-KW"/>
</dbReference>
<sequence>MADKPLSKRLISLDFFRGLTIIGMIIVNTPGAYQYTFAPLKHAEWNGATPTDYVFPFFIFIVGVSIVLAYTKYLSKGRERGAMVPKIIKRSLIIFGLGLFLNVFPEFDFANIRIPGVLQRIAIVFFACALLFLYTSRRTQWWLGGALLVGYWLMIVLIPHPGEGLSLAEPGKNIAAWIDSTFIPGRLYQGTWDPEGILSTLPAIATGMTGMIAGYLIVSDRTREQKVVGLMVGGFVAFVLGNVWNWFFPINKHLWTSSYVLHTSGLASMVLGACYYWIDVLGKSNGTFAGVVFGTNAITAYVISGILPIVTHSDWLGDESLRSLFMNGGVSAGINPFVVSLLWALFFCFLCYIPVYFLYKNKIFIKV</sequence>
<keyword evidence="4" id="KW-1185">Reference proteome</keyword>
<accession>A0A521BVY8</accession>
<feature type="transmembrane region" description="Helical" evidence="1">
    <location>
        <begin position="227"/>
        <end position="247"/>
    </location>
</feature>
<feature type="transmembrane region" description="Helical" evidence="1">
    <location>
        <begin position="87"/>
        <end position="105"/>
    </location>
</feature>
<dbReference type="Pfam" id="PF07786">
    <property type="entry name" value="HGSNAT_cat"/>
    <property type="match status" value="1"/>
</dbReference>
<organism evidence="3 4">
    <name type="scientific">Fodinibius sediminis</name>
    <dbReference type="NCBI Taxonomy" id="1214077"/>
    <lineage>
        <taxon>Bacteria</taxon>
        <taxon>Pseudomonadati</taxon>
        <taxon>Balneolota</taxon>
        <taxon>Balneolia</taxon>
        <taxon>Balneolales</taxon>
        <taxon>Balneolaceae</taxon>
        <taxon>Fodinibius</taxon>
    </lineage>
</organism>
<feature type="transmembrane region" description="Helical" evidence="1">
    <location>
        <begin position="330"/>
        <end position="359"/>
    </location>
</feature>
<evidence type="ECO:0000313" key="3">
    <source>
        <dbReference type="EMBL" id="SMO50590.1"/>
    </source>
</evidence>
<dbReference type="RefSeq" id="WP_142713547.1">
    <property type="nucleotide sequence ID" value="NZ_FXTH01000004.1"/>
</dbReference>
<reference evidence="3 4" key="1">
    <citation type="submission" date="2017-05" db="EMBL/GenBank/DDBJ databases">
        <authorList>
            <person name="Varghese N."/>
            <person name="Submissions S."/>
        </authorList>
    </citation>
    <scope>NUCLEOTIDE SEQUENCE [LARGE SCALE GENOMIC DNA]</scope>
    <source>
        <strain evidence="3 4">DSM 21194</strain>
    </source>
</reference>
<feature type="transmembrane region" description="Helical" evidence="1">
    <location>
        <begin position="290"/>
        <end position="310"/>
    </location>
</feature>
<dbReference type="InterPro" id="IPR012429">
    <property type="entry name" value="HGSNAT_cat"/>
</dbReference>
<keyword evidence="1" id="KW-0812">Transmembrane</keyword>
<dbReference type="PANTHER" id="PTHR31061">
    <property type="entry name" value="LD22376P"/>
    <property type="match status" value="1"/>
</dbReference>
<dbReference type="EMBL" id="FXTH01000004">
    <property type="protein sequence ID" value="SMO50590.1"/>
    <property type="molecule type" value="Genomic_DNA"/>
</dbReference>
<dbReference type="OrthoDB" id="9788724at2"/>
<gene>
    <name evidence="3" type="ORF">SAMN06265218_10420</name>
</gene>
<dbReference type="PANTHER" id="PTHR31061:SF24">
    <property type="entry name" value="LD22376P"/>
    <property type="match status" value="1"/>
</dbReference>
<dbReference type="Proteomes" id="UP000317593">
    <property type="component" value="Unassembled WGS sequence"/>
</dbReference>
<keyword evidence="3" id="KW-0808">Transferase</keyword>
<dbReference type="AlphaFoldDB" id="A0A521BVY8"/>
<evidence type="ECO:0000259" key="2">
    <source>
        <dbReference type="Pfam" id="PF07786"/>
    </source>
</evidence>
<feature type="transmembrane region" description="Helical" evidence="1">
    <location>
        <begin position="53"/>
        <end position="75"/>
    </location>
</feature>
<feature type="domain" description="Heparan-alpha-glucosaminide N-acetyltransferase catalytic" evidence="2">
    <location>
        <begin position="9"/>
        <end position="151"/>
    </location>
</feature>
<feature type="transmembrane region" description="Helical" evidence="1">
    <location>
        <begin position="141"/>
        <end position="160"/>
    </location>
</feature>
<evidence type="ECO:0000256" key="1">
    <source>
        <dbReference type="SAM" id="Phobius"/>
    </source>
</evidence>
<name>A0A521BVY8_9BACT</name>
<feature type="transmembrane region" description="Helical" evidence="1">
    <location>
        <begin position="259"/>
        <end position="278"/>
    </location>
</feature>
<feature type="transmembrane region" description="Helical" evidence="1">
    <location>
        <begin position="12"/>
        <end position="33"/>
    </location>
</feature>
<protein>
    <submittedName>
        <fullName evidence="3">Predicted acyltransferase</fullName>
    </submittedName>
</protein>
<keyword evidence="3" id="KW-0012">Acyltransferase</keyword>
<keyword evidence="1" id="KW-1133">Transmembrane helix</keyword>
<feature type="transmembrane region" description="Helical" evidence="1">
    <location>
        <begin position="197"/>
        <end position="218"/>
    </location>
</feature>
<evidence type="ECO:0000313" key="4">
    <source>
        <dbReference type="Proteomes" id="UP000317593"/>
    </source>
</evidence>
<proteinExistence type="predicted"/>
<keyword evidence="1" id="KW-0472">Membrane</keyword>
<feature type="transmembrane region" description="Helical" evidence="1">
    <location>
        <begin position="117"/>
        <end position="134"/>
    </location>
</feature>